<protein>
    <recommendedName>
        <fullName evidence="10">HRDC domain-containing protein</fullName>
    </recommendedName>
</protein>
<dbReference type="InterPro" id="IPR045092">
    <property type="entry name" value="Rrp6-like"/>
</dbReference>
<dbReference type="PANTHER" id="PTHR12124:SF47">
    <property type="entry name" value="EXOSOME COMPONENT 10"/>
    <property type="match status" value="1"/>
</dbReference>
<evidence type="ECO:0000256" key="7">
    <source>
        <dbReference type="ARBA" id="ARBA00023242"/>
    </source>
</evidence>
<feature type="region of interest" description="Disordered" evidence="9">
    <location>
        <begin position="626"/>
        <end position="723"/>
    </location>
</feature>
<keyword evidence="7" id="KW-0539">Nucleus</keyword>
<dbReference type="Gene3D" id="1.10.150.80">
    <property type="entry name" value="HRDC domain"/>
    <property type="match status" value="1"/>
</dbReference>
<dbReference type="GO" id="GO:0071035">
    <property type="term" value="P:nuclear polyadenylation-dependent rRNA catabolic process"/>
    <property type="evidence" value="ECO:0007669"/>
    <property type="project" value="TreeGrafter"/>
</dbReference>
<name>A0A2J6PJ31_9HELO</name>
<evidence type="ECO:0000313" key="12">
    <source>
        <dbReference type="Proteomes" id="UP000235672"/>
    </source>
</evidence>
<comment type="similarity">
    <text evidence="8">Belongs to the exosome component 10/RRP6 family.</text>
</comment>
<dbReference type="GO" id="GO:0000166">
    <property type="term" value="F:nucleotide binding"/>
    <property type="evidence" value="ECO:0007669"/>
    <property type="project" value="InterPro"/>
</dbReference>
<keyword evidence="2" id="KW-0698">rRNA processing</keyword>
<dbReference type="GO" id="GO:0000467">
    <property type="term" value="P:exonucleolytic trimming to generate mature 3'-end of 5.8S rRNA from tricistronic rRNA transcript (SSU-rRNA, 5.8S rRNA, LSU-rRNA)"/>
    <property type="evidence" value="ECO:0007669"/>
    <property type="project" value="InterPro"/>
</dbReference>
<dbReference type="InterPro" id="IPR044876">
    <property type="entry name" value="HRDC_dom_sf"/>
</dbReference>
<dbReference type="SMART" id="SM00474">
    <property type="entry name" value="35EXOc"/>
    <property type="match status" value="1"/>
</dbReference>
<dbReference type="InterPro" id="IPR012337">
    <property type="entry name" value="RNaseH-like_sf"/>
</dbReference>
<keyword evidence="4" id="KW-0378">Hydrolase</keyword>
<dbReference type="GO" id="GO:0071037">
    <property type="term" value="P:nuclear polyadenylation-dependent snRNA catabolic process"/>
    <property type="evidence" value="ECO:0007669"/>
    <property type="project" value="TreeGrafter"/>
</dbReference>
<feature type="compositionally biased region" description="Basic and acidic residues" evidence="9">
    <location>
        <begin position="737"/>
        <end position="757"/>
    </location>
</feature>
<feature type="compositionally biased region" description="Basic and acidic residues" evidence="9">
    <location>
        <begin position="633"/>
        <end position="647"/>
    </location>
</feature>
<dbReference type="GO" id="GO:0071039">
    <property type="term" value="P:nuclear polyadenylation-dependent CUT catabolic process"/>
    <property type="evidence" value="ECO:0007669"/>
    <property type="project" value="TreeGrafter"/>
</dbReference>
<sequence length="792" mass="88032">MDQSQDFKSLQEQIQAALITTTRTTGQISSEDLRFQRSFNPEVGTALDEQSERLLALASALLKSAVSISELRAPILQDVDDVENNWRGVVDVIDTLLEKSDTCLDEYTGVIKRKEPAVGDQSTPSKSKKQGHLGNAFRTQNLVKPQLAFEHKPNNDDNTPWKPLLTSKPHAAVSLEESLGAVAKDGEQHQYKHPYETEILQLKYPDAIYQKADPIPYLPVESTSAIFVDSEEGVLEMLNELKNATEIAVDLEHHDTRSYVGLVSLMQISTRSKDWIVDTLKPWRRNLQVLNEVFADPKIVKVFHGAYMDIVWLQRDLGLYVVGLFDTHWACRTLGYAGGSLAFLLKKFIDFDADKKYQMADWRIRPLPEEMFFYARADTHFLLYIYDHMRNELLDKTNPDIPEENRIELVLQKSKETSLLRYERTIYNAESGRGPGGWYSLLVKTPALLNNEQFAVFRAIHEWRDKVARADDDSPTFVMPQHVLFSMAKLMPMDMVALLGIAHPVSHSVKSRAGELLSLIKSAKAQGNGGPSMIDVLRPDSVGAVAKANPPAVAANTASKTLVAVFDETELRSDSSTFWGGAFGSSLWDGPTLTRSETLRLAVPLPALSSEIFASSNGLADRSVAREAFSQPEEPKKETKKEDEAFVIKRGAKRKSDAISNEEESEEGTSKGSDENHIIADDPATAQAENEKAAQNTARKAEKRAKRAAKKAAAAAAAAVDGVAEASMDIDDEEAFDYSKADSILHGKRHDGEEGGKRKDKPFNPYQKSEDAPKGMRRLQTERAGKSHTFKG</sequence>
<dbReference type="GO" id="GO:0071036">
    <property type="term" value="P:nuclear polyadenylation-dependent snoRNA catabolic process"/>
    <property type="evidence" value="ECO:0007669"/>
    <property type="project" value="TreeGrafter"/>
</dbReference>
<dbReference type="GO" id="GO:0071051">
    <property type="term" value="P:poly(A)-dependent snoRNA 3'-end processing"/>
    <property type="evidence" value="ECO:0007669"/>
    <property type="project" value="TreeGrafter"/>
</dbReference>
<dbReference type="PROSITE" id="PS50967">
    <property type="entry name" value="HRDC"/>
    <property type="match status" value="1"/>
</dbReference>
<dbReference type="InterPro" id="IPR002121">
    <property type="entry name" value="HRDC_dom"/>
</dbReference>
<dbReference type="Pfam" id="PF08066">
    <property type="entry name" value="PMC2NT"/>
    <property type="match status" value="1"/>
</dbReference>
<gene>
    <name evidence="11" type="ORF">NA56DRAFT_584373</name>
</gene>
<evidence type="ECO:0000256" key="4">
    <source>
        <dbReference type="ARBA" id="ARBA00022801"/>
    </source>
</evidence>
<evidence type="ECO:0000256" key="3">
    <source>
        <dbReference type="ARBA" id="ARBA00022722"/>
    </source>
</evidence>
<dbReference type="SMART" id="SM00341">
    <property type="entry name" value="HRDC"/>
    <property type="match status" value="1"/>
</dbReference>
<dbReference type="Pfam" id="PF00570">
    <property type="entry name" value="HRDC"/>
    <property type="match status" value="1"/>
</dbReference>
<evidence type="ECO:0000313" key="11">
    <source>
        <dbReference type="EMBL" id="PMD14024.1"/>
    </source>
</evidence>
<evidence type="ECO:0000259" key="10">
    <source>
        <dbReference type="PROSITE" id="PS50967"/>
    </source>
</evidence>
<dbReference type="GO" id="GO:0000175">
    <property type="term" value="F:3'-5'-RNA exonuclease activity"/>
    <property type="evidence" value="ECO:0007669"/>
    <property type="project" value="InterPro"/>
</dbReference>
<feature type="domain" description="HRDC" evidence="10">
    <location>
        <begin position="450"/>
        <end position="530"/>
    </location>
</feature>
<dbReference type="FunFam" id="3.30.420.10:FF:000059">
    <property type="entry name" value="Exosome complex exonuclease Rrp6"/>
    <property type="match status" value="1"/>
</dbReference>
<evidence type="ECO:0000256" key="8">
    <source>
        <dbReference type="ARBA" id="ARBA00043957"/>
    </source>
</evidence>
<accession>A0A2J6PJ31</accession>
<dbReference type="GO" id="GO:0005730">
    <property type="term" value="C:nucleolus"/>
    <property type="evidence" value="ECO:0007669"/>
    <property type="project" value="TreeGrafter"/>
</dbReference>
<dbReference type="InterPro" id="IPR002562">
    <property type="entry name" value="3'-5'_exonuclease_dom"/>
</dbReference>
<feature type="compositionally biased region" description="Basic and acidic residues" evidence="9">
    <location>
        <begin position="668"/>
        <end position="680"/>
    </location>
</feature>
<dbReference type="SUPFAM" id="SSF53098">
    <property type="entry name" value="Ribonuclease H-like"/>
    <property type="match status" value="1"/>
</dbReference>
<feature type="region of interest" description="Disordered" evidence="9">
    <location>
        <begin position="737"/>
        <end position="792"/>
    </location>
</feature>
<dbReference type="GO" id="GO:0071044">
    <property type="term" value="P:histone mRNA catabolic process"/>
    <property type="evidence" value="ECO:0007669"/>
    <property type="project" value="TreeGrafter"/>
</dbReference>
<keyword evidence="3" id="KW-0540">Nuclease</keyword>
<dbReference type="GO" id="GO:0000176">
    <property type="term" value="C:nuclear exosome (RNase complex)"/>
    <property type="evidence" value="ECO:0007669"/>
    <property type="project" value="InterPro"/>
</dbReference>
<evidence type="ECO:0000256" key="1">
    <source>
        <dbReference type="ARBA" id="ARBA00004123"/>
    </source>
</evidence>
<dbReference type="CDD" id="cd06147">
    <property type="entry name" value="Rrp6p_like_exo"/>
    <property type="match status" value="1"/>
</dbReference>
<dbReference type="EMBL" id="KZ613525">
    <property type="protein sequence ID" value="PMD14024.1"/>
    <property type="molecule type" value="Genomic_DNA"/>
</dbReference>
<keyword evidence="5" id="KW-0271">Exosome</keyword>
<keyword evidence="12" id="KW-1185">Reference proteome</keyword>
<dbReference type="STRING" id="1745343.A0A2J6PJ31"/>
<reference evidence="11 12" key="1">
    <citation type="submission" date="2016-05" db="EMBL/GenBank/DDBJ databases">
        <title>A degradative enzymes factory behind the ericoid mycorrhizal symbiosis.</title>
        <authorList>
            <consortium name="DOE Joint Genome Institute"/>
            <person name="Martino E."/>
            <person name="Morin E."/>
            <person name="Grelet G."/>
            <person name="Kuo A."/>
            <person name="Kohler A."/>
            <person name="Daghino S."/>
            <person name="Barry K."/>
            <person name="Choi C."/>
            <person name="Cichocki N."/>
            <person name="Clum A."/>
            <person name="Copeland A."/>
            <person name="Hainaut M."/>
            <person name="Haridas S."/>
            <person name="Labutti K."/>
            <person name="Lindquist E."/>
            <person name="Lipzen A."/>
            <person name="Khouja H.-R."/>
            <person name="Murat C."/>
            <person name="Ohm R."/>
            <person name="Olson A."/>
            <person name="Spatafora J."/>
            <person name="Veneault-Fourrey C."/>
            <person name="Henrissat B."/>
            <person name="Grigoriev I."/>
            <person name="Martin F."/>
            <person name="Perotto S."/>
        </authorList>
    </citation>
    <scope>NUCLEOTIDE SEQUENCE [LARGE SCALE GENOMIC DNA]</scope>
    <source>
        <strain evidence="11 12">UAMH 7357</strain>
    </source>
</reference>
<dbReference type="Proteomes" id="UP000235672">
    <property type="component" value="Unassembled WGS sequence"/>
</dbReference>
<evidence type="ECO:0000256" key="6">
    <source>
        <dbReference type="ARBA" id="ARBA00022839"/>
    </source>
</evidence>
<dbReference type="InterPro" id="IPR012588">
    <property type="entry name" value="Exosome-assoc_fac_Rrp6_N"/>
</dbReference>
<feature type="compositionally biased region" description="Basic residues" evidence="9">
    <location>
        <begin position="701"/>
        <end position="710"/>
    </location>
</feature>
<dbReference type="GO" id="GO:0071038">
    <property type="term" value="P:TRAMP-dependent tRNA surveillance pathway"/>
    <property type="evidence" value="ECO:0007669"/>
    <property type="project" value="TreeGrafter"/>
</dbReference>
<organism evidence="11 12">
    <name type="scientific">Hyaloscypha hepaticicola</name>
    <dbReference type="NCBI Taxonomy" id="2082293"/>
    <lineage>
        <taxon>Eukaryota</taxon>
        <taxon>Fungi</taxon>
        <taxon>Dikarya</taxon>
        <taxon>Ascomycota</taxon>
        <taxon>Pezizomycotina</taxon>
        <taxon>Leotiomycetes</taxon>
        <taxon>Helotiales</taxon>
        <taxon>Hyaloscyphaceae</taxon>
        <taxon>Hyaloscypha</taxon>
    </lineage>
</organism>
<feature type="compositionally biased region" description="Basic and acidic residues" evidence="9">
    <location>
        <begin position="768"/>
        <end position="785"/>
    </location>
</feature>
<evidence type="ECO:0000256" key="2">
    <source>
        <dbReference type="ARBA" id="ARBA00022552"/>
    </source>
</evidence>
<dbReference type="PANTHER" id="PTHR12124">
    <property type="entry name" value="POLYMYOSITIS/SCLERODERMA AUTOANTIGEN-RELATED"/>
    <property type="match status" value="1"/>
</dbReference>
<dbReference type="Gene3D" id="3.30.420.10">
    <property type="entry name" value="Ribonuclease H-like superfamily/Ribonuclease H"/>
    <property type="match status" value="1"/>
</dbReference>
<dbReference type="InterPro" id="IPR010997">
    <property type="entry name" value="HRDC-like_sf"/>
</dbReference>
<dbReference type="OrthoDB" id="2250022at2759"/>
<dbReference type="GO" id="GO:0003727">
    <property type="term" value="F:single-stranded RNA binding"/>
    <property type="evidence" value="ECO:0007669"/>
    <property type="project" value="TreeGrafter"/>
</dbReference>
<dbReference type="InterPro" id="IPR036397">
    <property type="entry name" value="RNaseH_sf"/>
</dbReference>
<dbReference type="InterPro" id="IPR049559">
    <property type="entry name" value="Rrp6p-like_exo"/>
</dbReference>
<evidence type="ECO:0000256" key="9">
    <source>
        <dbReference type="SAM" id="MobiDB-lite"/>
    </source>
</evidence>
<proteinExistence type="inferred from homology"/>
<comment type="subcellular location">
    <subcellularLocation>
        <location evidence="1">Nucleus</location>
    </subcellularLocation>
</comment>
<dbReference type="GO" id="GO:0071040">
    <property type="term" value="P:nuclear polyadenylation-dependent antisense transcript catabolic process"/>
    <property type="evidence" value="ECO:0007669"/>
    <property type="project" value="TreeGrafter"/>
</dbReference>
<dbReference type="AlphaFoldDB" id="A0A2J6PJ31"/>
<dbReference type="Pfam" id="PF01612">
    <property type="entry name" value="DNA_pol_A_exo1"/>
    <property type="match status" value="1"/>
</dbReference>
<keyword evidence="6" id="KW-0269">Exonuclease</keyword>
<dbReference type="FunFam" id="1.10.150.80:FF:000001">
    <property type="entry name" value="Putative exosome component 10"/>
    <property type="match status" value="1"/>
</dbReference>
<evidence type="ECO:0000256" key="5">
    <source>
        <dbReference type="ARBA" id="ARBA00022835"/>
    </source>
</evidence>
<dbReference type="SUPFAM" id="SSF47819">
    <property type="entry name" value="HRDC-like"/>
    <property type="match status" value="1"/>
</dbReference>